<evidence type="ECO:0000256" key="1">
    <source>
        <dbReference type="ARBA" id="ARBA00004651"/>
    </source>
</evidence>
<evidence type="ECO:0000256" key="2">
    <source>
        <dbReference type="ARBA" id="ARBA00022475"/>
    </source>
</evidence>
<keyword evidence="3 6" id="KW-0812">Transmembrane</keyword>
<dbReference type="InterPro" id="IPR050250">
    <property type="entry name" value="Macrolide_Exporter_MacB"/>
</dbReference>
<comment type="caution">
    <text evidence="8">The sequence shown here is derived from an EMBL/GenBank/DDBJ whole genome shotgun (WGS) entry which is preliminary data.</text>
</comment>
<feature type="domain" description="ABC3 transporter permease C-terminal" evidence="7">
    <location>
        <begin position="159"/>
        <end position="272"/>
    </location>
</feature>
<dbReference type="InterPro" id="IPR003838">
    <property type="entry name" value="ABC3_permease_C"/>
</dbReference>
<evidence type="ECO:0000256" key="5">
    <source>
        <dbReference type="ARBA" id="ARBA00023136"/>
    </source>
</evidence>
<evidence type="ECO:0000256" key="4">
    <source>
        <dbReference type="ARBA" id="ARBA00022989"/>
    </source>
</evidence>
<dbReference type="GO" id="GO:0022857">
    <property type="term" value="F:transmembrane transporter activity"/>
    <property type="evidence" value="ECO:0007669"/>
    <property type="project" value="TreeGrafter"/>
</dbReference>
<proteinExistence type="predicted"/>
<comment type="subcellular location">
    <subcellularLocation>
        <location evidence="1">Cell membrane</location>
        <topology evidence="1">Multi-pass membrane protein</topology>
    </subcellularLocation>
</comment>
<evidence type="ECO:0000313" key="8">
    <source>
        <dbReference type="EMBL" id="GAI58981.1"/>
    </source>
</evidence>
<keyword evidence="4 6" id="KW-1133">Transmembrane helix</keyword>
<evidence type="ECO:0000256" key="3">
    <source>
        <dbReference type="ARBA" id="ARBA00022692"/>
    </source>
</evidence>
<feature type="transmembrane region" description="Helical" evidence="6">
    <location>
        <begin position="245"/>
        <end position="262"/>
    </location>
</feature>
<reference evidence="8" key="1">
    <citation type="journal article" date="2014" name="Front. Microbiol.">
        <title>High frequency of phylogenetically diverse reductive dehalogenase-homologous genes in deep subseafloor sedimentary metagenomes.</title>
        <authorList>
            <person name="Kawai M."/>
            <person name="Futagami T."/>
            <person name="Toyoda A."/>
            <person name="Takaki Y."/>
            <person name="Nishi S."/>
            <person name="Hori S."/>
            <person name="Arai W."/>
            <person name="Tsubouchi T."/>
            <person name="Morono Y."/>
            <person name="Uchiyama I."/>
            <person name="Ito T."/>
            <person name="Fujiyama A."/>
            <person name="Inagaki F."/>
            <person name="Takami H."/>
        </authorList>
    </citation>
    <scope>NUCLEOTIDE SEQUENCE</scope>
    <source>
        <strain evidence="8">Expedition CK06-06</strain>
    </source>
</reference>
<feature type="non-terminal residue" evidence="8">
    <location>
        <position position="1"/>
    </location>
</feature>
<accession>X1QW15</accession>
<evidence type="ECO:0000256" key="6">
    <source>
        <dbReference type="SAM" id="Phobius"/>
    </source>
</evidence>
<feature type="transmembrane region" description="Helical" evidence="6">
    <location>
        <begin position="156"/>
        <end position="180"/>
    </location>
</feature>
<dbReference type="GO" id="GO:0005886">
    <property type="term" value="C:plasma membrane"/>
    <property type="evidence" value="ECO:0007669"/>
    <property type="project" value="UniProtKB-SubCell"/>
</dbReference>
<keyword evidence="5 6" id="KW-0472">Membrane</keyword>
<keyword evidence="2" id="KW-1003">Cell membrane</keyword>
<protein>
    <recommendedName>
        <fullName evidence="7">ABC3 transporter permease C-terminal domain-containing protein</fullName>
    </recommendedName>
</protein>
<organism evidence="8">
    <name type="scientific">marine sediment metagenome</name>
    <dbReference type="NCBI Taxonomy" id="412755"/>
    <lineage>
        <taxon>unclassified sequences</taxon>
        <taxon>metagenomes</taxon>
        <taxon>ecological metagenomes</taxon>
    </lineage>
</organism>
<gene>
    <name evidence="8" type="ORF">S12H4_09518</name>
</gene>
<dbReference type="Pfam" id="PF02687">
    <property type="entry name" value="FtsX"/>
    <property type="match status" value="1"/>
</dbReference>
<dbReference type="AlphaFoldDB" id="X1QW15"/>
<dbReference type="PANTHER" id="PTHR30572:SF18">
    <property type="entry name" value="ABC-TYPE MACROLIDE FAMILY EXPORT SYSTEM PERMEASE COMPONENT 2"/>
    <property type="match status" value="1"/>
</dbReference>
<feature type="transmembrane region" description="Helical" evidence="6">
    <location>
        <begin position="200"/>
        <end position="225"/>
    </location>
</feature>
<sequence>LMQTNWIDYYHPGTYELNIADGRFFSEDYASDSAACVINESAVTQFGFEDPFNVRFMQPADNQATRWNYLQVIGVVKDFHYQSLHDRIYPHIFIFKPESFNWGYITIRLMPENLNQTVKQVENLWLEFSDKDPMVSFFLDEDFEELYSEDKRTGNLALVFSILAILIASLGLFGLTSFTVEQRTKEIGIRKVNGASGRTIILLLLKEIALLVGIATLIAWTAAYIFMKGWLQNFYFRISLSPVDFLFSLLIVLAITWLTISYRSFKAAKTNPAQALKYE</sequence>
<evidence type="ECO:0000259" key="7">
    <source>
        <dbReference type="Pfam" id="PF02687"/>
    </source>
</evidence>
<dbReference type="EMBL" id="BARW01003875">
    <property type="protein sequence ID" value="GAI58981.1"/>
    <property type="molecule type" value="Genomic_DNA"/>
</dbReference>
<dbReference type="PANTHER" id="PTHR30572">
    <property type="entry name" value="MEMBRANE COMPONENT OF TRANSPORTER-RELATED"/>
    <property type="match status" value="1"/>
</dbReference>
<name>X1QW15_9ZZZZ</name>